<sequence length="307" mass="31524">MSSYTNQPDPQNQGWQPGGDLPPVDPAGPPGTDPIGAGLQTPPSNDFQGTGFQGDDFQGGSSQGGGSTADVAKQEAANVKDTAVGAGKDVASTAVQEAGHVVGEAKERAGDLLSTVVGELRGQVGSQQQRLADGLHSVASELGEMASKAEGSGPGSQLAHEASRRIGSVSHWLQDREPEDVLEEVREFARRRPGVFLTGAAVAGLLVGRLTRSVAASRTSLDSGSTGVTGRRSADAPGDYTSSGYVTSGSESGWAPTGASTVRDPAQPVPTTPAPASLTEEDMTNRPTDPDPLTNPWVDDTRNDVTR</sequence>
<dbReference type="Proteomes" id="UP000435304">
    <property type="component" value="Unassembled WGS sequence"/>
</dbReference>
<dbReference type="RefSeq" id="WP_156609585.1">
    <property type="nucleotide sequence ID" value="NZ_WPCU01000005.1"/>
</dbReference>
<proteinExistence type="predicted"/>
<feature type="compositionally biased region" description="Polar residues" evidence="1">
    <location>
        <begin position="1"/>
        <end position="15"/>
    </location>
</feature>
<comment type="caution">
    <text evidence="2">The sequence shown here is derived from an EMBL/GenBank/DDBJ whole genome shotgun (WGS) entry which is preliminary data.</text>
</comment>
<evidence type="ECO:0000313" key="2">
    <source>
        <dbReference type="EMBL" id="MVA76169.1"/>
    </source>
</evidence>
<name>A0A6A9V0S9_9ACTN</name>
<feature type="compositionally biased region" description="Low complexity" evidence="1">
    <location>
        <begin position="46"/>
        <end position="60"/>
    </location>
</feature>
<organism evidence="2 3">
    <name type="scientific">Auraticoccus cholistanensis</name>
    <dbReference type="NCBI Taxonomy" id="2656650"/>
    <lineage>
        <taxon>Bacteria</taxon>
        <taxon>Bacillati</taxon>
        <taxon>Actinomycetota</taxon>
        <taxon>Actinomycetes</taxon>
        <taxon>Propionibacteriales</taxon>
        <taxon>Propionibacteriaceae</taxon>
        <taxon>Auraticoccus</taxon>
    </lineage>
</organism>
<dbReference type="AlphaFoldDB" id="A0A6A9V0S9"/>
<accession>A0A6A9V0S9</accession>
<feature type="compositionally biased region" description="Polar residues" evidence="1">
    <location>
        <begin position="240"/>
        <end position="251"/>
    </location>
</feature>
<feature type="region of interest" description="Disordered" evidence="1">
    <location>
        <begin position="1"/>
        <end position="74"/>
    </location>
</feature>
<reference evidence="2 3" key="1">
    <citation type="submission" date="2019-12" db="EMBL/GenBank/DDBJ databases">
        <title>Auraticoccus cholistani sp. nov., an actinomycete isolated from soil of Cholistan desert.</title>
        <authorList>
            <person name="Cheema M.T."/>
        </authorList>
    </citation>
    <scope>NUCLEOTIDE SEQUENCE [LARGE SCALE GENOMIC DNA]</scope>
    <source>
        <strain evidence="2 3">F435</strain>
    </source>
</reference>
<feature type="region of interest" description="Disordered" evidence="1">
    <location>
        <begin position="136"/>
        <end position="163"/>
    </location>
</feature>
<keyword evidence="3" id="KW-1185">Reference proteome</keyword>
<protein>
    <recommendedName>
        <fullName evidence="4">DUF3618 domain-containing protein</fullName>
    </recommendedName>
</protein>
<feature type="compositionally biased region" description="Pro residues" evidence="1">
    <location>
        <begin position="23"/>
        <end position="32"/>
    </location>
</feature>
<evidence type="ECO:0008006" key="4">
    <source>
        <dbReference type="Google" id="ProtNLM"/>
    </source>
</evidence>
<feature type="region of interest" description="Disordered" evidence="1">
    <location>
        <begin position="213"/>
        <end position="307"/>
    </location>
</feature>
<dbReference type="EMBL" id="WPCU01000005">
    <property type="protein sequence ID" value="MVA76169.1"/>
    <property type="molecule type" value="Genomic_DNA"/>
</dbReference>
<evidence type="ECO:0000256" key="1">
    <source>
        <dbReference type="SAM" id="MobiDB-lite"/>
    </source>
</evidence>
<evidence type="ECO:0000313" key="3">
    <source>
        <dbReference type="Proteomes" id="UP000435304"/>
    </source>
</evidence>
<feature type="compositionally biased region" description="Polar residues" evidence="1">
    <location>
        <begin position="214"/>
        <end position="228"/>
    </location>
</feature>
<gene>
    <name evidence="2" type="ORF">GC722_09050</name>
</gene>